<proteinExistence type="predicted"/>
<feature type="signal peptide" evidence="1">
    <location>
        <begin position="1"/>
        <end position="32"/>
    </location>
</feature>
<evidence type="ECO:0000313" key="2">
    <source>
        <dbReference type="EMBL" id="MXU89255.1"/>
    </source>
</evidence>
<evidence type="ECO:0000256" key="1">
    <source>
        <dbReference type="SAM" id="SignalP"/>
    </source>
</evidence>
<sequence length="106" mass="12115">MNVRLLRRTACMQREMMLLLACLVLLFACAESSSFSSDWWQHARCLANCNPRFQRSCPRHWATGCVCMARQDYPWAGICVDPRYPLPNSYCGKRRGFQGPPSGRPG</sequence>
<dbReference type="EMBL" id="GIFC01007172">
    <property type="protein sequence ID" value="MXU89255.1"/>
    <property type="molecule type" value="Transcribed_RNA"/>
</dbReference>
<keyword evidence="1" id="KW-0732">Signal</keyword>
<accession>A0A6B0UHS6</accession>
<feature type="chain" id="PRO_5025402182" evidence="1">
    <location>
        <begin position="33"/>
        <end position="106"/>
    </location>
</feature>
<reference evidence="2" key="1">
    <citation type="submission" date="2019-12" db="EMBL/GenBank/DDBJ databases">
        <title>An insight into the sialome of adult female Ixodes ricinus ticks feeding for 6 days.</title>
        <authorList>
            <person name="Perner J."/>
            <person name="Ribeiro J.M.C."/>
        </authorList>
    </citation>
    <scope>NUCLEOTIDE SEQUENCE</scope>
    <source>
        <strain evidence="2">Semi-engorged</strain>
        <tissue evidence="2">Salivary glands</tissue>
    </source>
</reference>
<dbReference type="AlphaFoldDB" id="A0A6B0UHS6"/>
<dbReference type="PROSITE" id="PS51257">
    <property type="entry name" value="PROKAR_LIPOPROTEIN"/>
    <property type="match status" value="1"/>
</dbReference>
<name>A0A6B0UHS6_IXORI</name>
<protein>
    <submittedName>
        <fullName evidence="2">Putative secreted protein</fullName>
    </submittedName>
</protein>
<organism evidence="2">
    <name type="scientific">Ixodes ricinus</name>
    <name type="common">Common tick</name>
    <name type="synonym">Acarus ricinus</name>
    <dbReference type="NCBI Taxonomy" id="34613"/>
    <lineage>
        <taxon>Eukaryota</taxon>
        <taxon>Metazoa</taxon>
        <taxon>Ecdysozoa</taxon>
        <taxon>Arthropoda</taxon>
        <taxon>Chelicerata</taxon>
        <taxon>Arachnida</taxon>
        <taxon>Acari</taxon>
        <taxon>Parasitiformes</taxon>
        <taxon>Ixodida</taxon>
        <taxon>Ixodoidea</taxon>
        <taxon>Ixodidae</taxon>
        <taxon>Ixodinae</taxon>
        <taxon>Ixodes</taxon>
    </lineage>
</organism>